<gene>
    <name evidence="5" type="ORF">EKG83_21680</name>
</gene>
<dbReference type="KEGG" id="ssyi:EKG83_21680"/>
<feature type="domain" description="DUF4082" evidence="4">
    <location>
        <begin position="415"/>
        <end position="558"/>
    </location>
</feature>
<sequence length="564" mass="59442">MPSSRTTRRRTRHRLPTLVVAVAALVLPVAPAHADAAAPTTTSPLAGAGSVGLTPTVSATFDGVLAAPPARFALTGPDGAVAGQVSLADGGTTALFAPTAPLSPGTAYTASVQVDDAADAHSWTFTTGSTRPADCPCTIWDDFAVPGSTAVNDANAVELGNKVYFTSRGEVLGVRFYKAAGNTGTHTGSFWSATGQLLATGTFTGETTTGWQTLLFDAPVVVETGTNYVVSYFAPNGRYSFDHWYFNSFPKVGYGHIEAVNTGQPNWNGLFRYGAGMPTNGFRFTNYWVDVVYRHGTNGDHTRPALETRTPAPDATDVGVGDPVTLRFDEPMDPAATQVRLTDDGGAHLYGTTTASADGRTVTWRPNARLTPGTRYTARALGVDLNGNVMASTATWSFTTGPQAACPCSLFSEAVVPDETTSGQGTPVELGVRFGSSTAGAVTGVKFHKTARDTGTHTGSLWTDEGVLLATGTFTDETATGWQTLTFATPVPIEADRVYVASYFSPTGYFAVTNQYFGARPQVHSPPLWTAPGAYANGRYRVGTGFPTEHYIGNNYWVDVVVTT</sequence>
<dbReference type="EMBL" id="CP034550">
    <property type="protein sequence ID" value="QFZ19693.1"/>
    <property type="molecule type" value="Genomic_DNA"/>
</dbReference>
<feature type="domain" description="SbsA Ig-like" evidence="3">
    <location>
        <begin position="300"/>
        <end position="400"/>
    </location>
</feature>
<dbReference type="AlphaFoldDB" id="A0A5Q0H0P9"/>
<evidence type="ECO:0000313" key="5">
    <source>
        <dbReference type="EMBL" id="QFZ19693.1"/>
    </source>
</evidence>
<feature type="chain" id="PRO_5039261963" evidence="2">
    <location>
        <begin position="35"/>
        <end position="564"/>
    </location>
</feature>
<evidence type="ECO:0000259" key="4">
    <source>
        <dbReference type="Pfam" id="PF13313"/>
    </source>
</evidence>
<proteinExistence type="predicted"/>
<feature type="domain" description="SbsA Ig-like" evidence="3">
    <location>
        <begin position="40"/>
        <end position="127"/>
    </location>
</feature>
<reference evidence="6" key="1">
    <citation type="journal article" date="2021" name="Curr. Microbiol.">
        <title>Complete genome of nocamycin-producing strain Saccharothrix syringae NRRL B-16468 reveals the biosynthetic potential for secondary metabolites.</title>
        <authorList>
            <person name="Mo X."/>
            <person name="Yang S."/>
        </authorList>
    </citation>
    <scope>NUCLEOTIDE SEQUENCE [LARGE SCALE GENOMIC DNA]</scope>
    <source>
        <strain evidence="6">ATCC 51364 / DSM 43886 / JCM 6844 / KCTC 9398 / NBRC 14523 / NRRL B-16468 / INA 2240</strain>
    </source>
</reference>
<keyword evidence="6" id="KW-1185">Reference proteome</keyword>
<dbReference type="Pfam" id="PF13205">
    <property type="entry name" value="Big_5"/>
    <property type="match status" value="2"/>
</dbReference>
<dbReference type="OrthoDB" id="505641at2"/>
<dbReference type="InterPro" id="IPR025141">
    <property type="entry name" value="DUF4082"/>
</dbReference>
<dbReference type="InterPro" id="IPR032812">
    <property type="entry name" value="SbsA_Ig"/>
</dbReference>
<feature type="signal peptide" evidence="2">
    <location>
        <begin position="1"/>
        <end position="34"/>
    </location>
</feature>
<evidence type="ECO:0000256" key="1">
    <source>
        <dbReference type="ARBA" id="ARBA00022729"/>
    </source>
</evidence>
<dbReference type="Pfam" id="PF13313">
    <property type="entry name" value="DUF4082"/>
    <property type="match status" value="2"/>
</dbReference>
<dbReference type="Gene3D" id="2.60.40.3710">
    <property type="match status" value="1"/>
</dbReference>
<keyword evidence="1 2" id="KW-0732">Signal</keyword>
<protein>
    <submittedName>
        <fullName evidence="5">DUF4082 domain-containing protein</fullName>
    </submittedName>
</protein>
<feature type="domain" description="DUF4082" evidence="4">
    <location>
        <begin position="145"/>
        <end position="289"/>
    </location>
</feature>
<evidence type="ECO:0000256" key="2">
    <source>
        <dbReference type="SAM" id="SignalP"/>
    </source>
</evidence>
<dbReference type="Proteomes" id="UP000325787">
    <property type="component" value="Chromosome"/>
</dbReference>
<accession>A0A5Q0H0P9</accession>
<evidence type="ECO:0000259" key="3">
    <source>
        <dbReference type="Pfam" id="PF13205"/>
    </source>
</evidence>
<organism evidence="5 6">
    <name type="scientific">Saccharothrix syringae</name>
    <name type="common">Nocardiopsis syringae</name>
    <dbReference type="NCBI Taxonomy" id="103733"/>
    <lineage>
        <taxon>Bacteria</taxon>
        <taxon>Bacillati</taxon>
        <taxon>Actinomycetota</taxon>
        <taxon>Actinomycetes</taxon>
        <taxon>Pseudonocardiales</taxon>
        <taxon>Pseudonocardiaceae</taxon>
        <taxon>Saccharothrix</taxon>
    </lineage>
</organism>
<name>A0A5Q0H0P9_SACSY</name>
<evidence type="ECO:0000313" key="6">
    <source>
        <dbReference type="Proteomes" id="UP000325787"/>
    </source>
</evidence>